<dbReference type="EMBL" id="CAJOBI010056957">
    <property type="protein sequence ID" value="CAF4398250.1"/>
    <property type="molecule type" value="Genomic_DNA"/>
</dbReference>
<gene>
    <name evidence="1" type="ORF">SMN809_LOCUS30323</name>
</gene>
<evidence type="ECO:0000313" key="1">
    <source>
        <dbReference type="EMBL" id="CAF4398250.1"/>
    </source>
</evidence>
<reference evidence="1" key="1">
    <citation type="submission" date="2021-02" db="EMBL/GenBank/DDBJ databases">
        <authorList>
            <person name="Nowell W R."/>
        </authorList>
    </citation>
    <scope>NUCLEOTIDE SEQUENCE</scope>
</reference>
<accession>A0A8S2VIN9</accession>
<dbReference type="Proteomes" id="UP000676336">
    <property type="component" value="Unassembled WGS sequence"/>
</dbReference>
<feature type="non-terminal residue" evidence="1">
    <location>
        <position position="1"/>
    </location>
</feature>
<proteinExistence type="predicted"/>
<comment type="caution">
    <text evidence="1">The sequence shown here is derived from an EMBL/GenBank/DDBJ whole genome shotgun (WGS) entry which is preliminary data.</text>
</comment>
<organism evidence="1 2">
    <name type="scientific">Rotaria magnacalcarata</name>
    <dbReference type="NCBI Taxonomy" id="392030"/>
    <lineage>
        <taxon>Eukaryota</taxon>
        <taxon>Metazoa</taxon>
        <taxon>Spiralia</taxon>
        <taxon>Gnathifera</taxon>
        <taxon>Rotifera</taxon>
        <taxon>Eurotatoria</taxon>
        <taxon>Bdelloidea</taxon>
        <taxon>Philodinida</taxon>
        <taxon>Philodinidae</taxon>
        <taxon>Rotaria</taxon>
    </lineage>
</organism>
<evidence type="ECO:0000313" key="2">
    <source>
        <dbReference type="Proteomes" id="UP000676336"/>
    </source>
</evidence>
<name>A0A8S2VIN9_9BILA</name>
<sequence>GLGCKNEFSGD</sequence>
<protein>
    <submittedName>
        <fullName evidence="1">Uncharacterized protein</fullName>
    </submittedName>
</protein>